<evidence type="ECO:0000313" key="4">
    <source>
        <dbReference type="Proteomes" id="UP000645217"/>
    </source>
</evidence>
<evidence type="ECO:0000259" key="2">
    <source>
        <dbReference type="Pfam" id="PF03374"/>
    </source>
</evidence>
<dbReference type="RefSeq" id="WP_189160887.1">
    <property type="nucleotide sequence ID" value="NZ_BMNT01000001.1"/>
</dbReference>
<reference evidence="3" key="2">
    <citation type="submission" date="2020-09" db="EMBL/GenBank/DDBJ databases">
        <authorList>
            <person name="Sun Q."/>
            <person name="Ohkuma M."/>
        </authorList>
    </citation>
    <scope>NUCLEOTIDE SEQUENCE</scope>
    <source>
        <strain evidence="3">JCM 13064</strain>
    </source>
</reference>
<sequence>MGNPSPFPDDPAGQVPEFTELELFGDVAEVSPFDEIRQVDNDGEFWSARDLQPIMEYDQWRRFADSIERAMVACRNSGQRVEDHFAASGKITTNARGQKRVLDDYRLSRHGAYLTAINGDPRKEAIAKAQTYFAEQTRKQELAEQASAPSAGSESAGVVDLSDVRALKRFHEMFGAALAKIDEQAVQIEAERQGRMIEAAGRHAAEDEAAAMETRAAQADHHRAADGMMTVGDLANKLKAWAKDECGVKILHQEVWDFCRELGLLIKNKNTVRKNRVTSFAIDNGYMREKESEHEDPETGKVYVNHTPRVTPKGEGYIWDRATRRIADTGTLKPIGVGAA</sequence>
<feature type="domain" description="Bro-N" evidence="1">
    <location>
        <begin position="35"/>
        <end position="133"/>
    </location>
</feature>
<dbReference type="InterPro" id="IPR003497">
    <property type="entry name" value="BRO_N_domain"/>
</dbReference>
<gene>
    <name evidence="3" type="ORF">GCM10007964_00800</name>
</gene>
<dbReference type="Proteomes" id="UP000645217">
    <property type="component" value="Unassembled WGS sequence"/>
</dbReference>
<dbReference type="Pfam" id="PF03374">
    <property type="entry name" value="ANT"/>
    <property type="match status" value="1"/>
</dbReference>
<evidence type="ECO:0000313" key="3">
    <source>
        <dbReference type="EMBL" id="GGK61519.1"/>
    </source>
</evidence>
<accession>A0A917VCL1</accession>
<dbReference type="EMBL" id="BMNT01000001">
    <property type="protein sequence ID" value="GGK61519.1"/>
    <property type="molecule type" value="Genomic_DNA"/>
</dbReference>
<reference evidence="3" key="1">
    <citation type="journal article" date="2014" name="Int. J. Syst. Evol. Microbiol.">
        <title>Complete genome sequence of Corynebacterium casei LMG S-19264T (=DSM 44701T), isolated from a smear-ripened cheese.</title>
        <authorList>
            <consortium name="US DOE Joint Genome Institute (JGI-PGF)"/>
            <person name="Walter F."/>
            <person name="Albersmeier A."/>
            <person name="Kalinowski J."/>
            <person name="Ruckert C."/>
        </authorList>
    </citation>
    <scope>NUCLEOTIDE SEQUENCE</scope>
    <source>
        <strain evidence="3">JCM 13064</strain>
    </source>
</reference>
<evidence type="ECO:0008006" key="5">
    <source>
        <dbReference type="Google" id="ProtNLM"/>
    </source>
</evidence>
<dbReference type="AlphaFoldDB" id="A0A917VCL1"/>
<dbReference type="InterPro" id="IPR005039">
    <property type="entry name" value="Ant_C"/>
</dbReference>
<organism evidence="3 4">
    <name type="scientific">Sphaerisporangium melleum</name>
    <dbReference type="NCBI Taxonomy" id="321316"/>
    <lineage>
        <taxon>Bacteria</taxon>
        <taxon>Bacillati</taxon>
        <taxon>Actinomycetota</taxon>
        <taxon>Actinomycetes</taxon>
        <taxon>Streptosporangiales</taxon>
        <taxon>Streptosporangiaceae</taxon>
        <taxon>Sphaerisporangium</taxon>
    </lineage>
</organism>
<keyword evidence="4" id="KW-1185">Reference proteome</keyword>
<protein>
    <recommendedName>
        <fullName evidence="5">Antirepressor protein C-terminal domain-containing protein</fullName>
    </recommendedName>
</protein>
<dbReference type="GO" id="GO:0003677">
    <property type="term" value="F:DNA binding"/>
    <property type="evidence" value="ECO:0007669"/>
    <property type="project" value="InterPro"/>
</dbReference>
<dbReference type="Pfam" id="PF02498">
    <property type="entry name" value="Bro-N"/>
    <property type="match status" value="1"/>
</dbReference>
<proteinExistence type="predicted"/>
<feature type="domain" description="Antirepressor protein C-terminal" evidence="2">
    <location>
        <begin position="206"/>
        <end position="321"/>
    </location>
</feature>
<name>A0A917VCL1_9ACTN</name>
<comment type="caution">
    <text evidence="3">The sequence shown here is derived from an EMBL/GenBank/DDBJ whole genome shotgun (WGS) entry which is preliminary data.</text>
</comment>
<evidence type="ECO:0000259" key="1">
    <source>
        <dbReference type="Pfam" id="PF02498"/>
    </source>
</evidence>